<protein>
    <submittedName>
        <fullName evidence="1">Uncharacterized protein</fullName>
    </submittedName>
</protein>
<keyword evidence="2" id="KW-1185">Reference proteome</keyword>
<sequence length="64" mass="6775">MKRTTCLWCGHDLQGGDSCSMCGPQPNLTCPKCGEDYFGTGTGICPICGYQWDEEGTALAVAPV</sequence>
<name>A0A6V8N8T8_9BACT</name>
<dbReference type="Proteomes" id="UP000587586">
    <property type="component" value="Unassembled WGS sequence"/>
</dbReference>
<dbReference type="AlphaFoldDB" id="A0A6V8N8T8"/>
<organism evidence="1 2">
    <name type="scientific">Geomonas limicola</name>
    <dbReference type="NCBI Taxonomy" id="2740186"/>
    <lineage>
        <taxon>Bacteria</taxon>
        <taxon>Pseudomonadati</taxon>
        <taxon>Thermodesulfobacteriota</taxon>
        <taxon>Desulfuromonadia</taxon>
        <taxon>Geobacterales</taxon>
        <taxon>Geobacteraceae</taxon>
        <taxon>Geomonas</taxon>
    </lineage>
</organism>
<evidence type="ECO:0000313" key="2">
    <source>
        <dbReference type="Proteomes" id="UP000587586"/>
    </source>
</evidence>
<accession>A0A6V8N8T8</accession>
<dbReference type="RefSeq" id="WP_183360707.1">
    <property type="nucleotide sequence ID" value="NZ_BLXZ01000003.1"/>
</dbReference>
<comment type="caution">
    <text evidence="1">The sequence shown here is derived from an EMBL/GenBank/DDBJ whole genome shotgun (WGS) entry which is preliminary data.</text>
</comment>
<dbReference type="EMBL" id="BLXZ01000003">
    <property type="protein sequence ID" value="GFO68187.1"/>
    <property type="molecule type" value="Genomic_DNA"/>
</dbReference>
<gene>
    <name evidence="1" type="ORF">GMLC_17660</name>
</gene>
<evidence type="ECO:0000313" key="1">
    <source>
        <dbReference type="EMBL" id="GFO68187.1"/>
    </source>
</evidence>
<proteinExistence type="predicted"/>
<reference evidence="2" key="1">
    <citation type="submission" date="2020-06" db="EMBL/GenBank/DDBJ databases">
        <title>Draft genomic sequecing of Geomonas sp. Red745.</title>
        <authorList>
            <person name="Itoh H."/>
            <person name="Xu Z.X."/>
            <person name="Ushijima N."/>
            <person name="Masuda Y."/>
            <person name="Shiratori Y."/>
            <person name="Senoo K."/>
        </authorList>
    </citation>
    <scope>NUCLEOTIDE SEQUENCE [LARGE SCALE GENOMIC DNA]</scope>
    <source>
        <strain evidence="2">Red745</strain>
    </source>
</reference>